<protein>
    <submittedName>
        <fullName evidence="1">Uncharacterized protein</fullName>
    </submittedName>
</protein>
<gene>
    <name evidence="1" type="ORF">DY940_29620</name>
</gene>
<reference evidence="1 2" key="1">
    <citation type="submission" date="2018-12" db="EMBL/GenBank/DDBJ databases">
        <title>Pseudomonas aeruginosa Diversity Panel.</title>
        <authorList>
            <person name="Snesrud E."/>
            <person name="Mcgann P."/>
        </authorList>
    </citation>
    <scope>NUCLEOTIDE SEQUENCE [LARGE SCALE GENOMIC DNA]</scope>
    <source>
        <strain evidence="1 2">MRSN6241</strain>
    </source>
</reference>
<name>A0ABD7JV98_PSEAI</name>
<evidence type="ECO:0000313" key="2">
    <source>
        <dbReference type="Proteomes" id="UP000276985"/>
    </source>
</evidence>
<evidence type="ECO:0000313" key="1">
    <source>
        <dbReference type="EMBL" id="RTS40333.1"/>
    </source>
</evidence>
<sequence length="130" mass="14516">MSTLAPVFPAKHPRGEERQVIRPNVWESSCADSETLSIFHVEGMADPELLCRVLNLFAVQSFTPERVRADREEHKIRLTLSYQGLSQHRASVIAEKLRSLVTVLGVRLEFSPLAGKIRPSLSEPLLASVV</sequence>
<dbReference type="RefSeq" id="WP_012076012.1">
    <property type="nucleotide sequence ID" value="NZ_JAGXMR010000260.1"/>
</dbReference>
<comment type="caution">
    <text evidence="1">The sequence shown here is derived from an EMBL/GenBank/DDBJ whole genome shotgun (WGS) entry which is preliminary data.</text>
</comment>
<proteinExistence type="predicted"/>
<accession>A0ABD7JV98</accession>
<dbReference type="Proteomes" id="UP000276985">
    <property type="component" value="Unassembled WGS sequence"/>
</dbReference>
<dbReference type="EMBL" id="RXTL01000043">
    <property type="protein sequence ID" value="RTS40333.1"/>
    <property type="molecule type" value="Genomic_DNA"/>
</dbReference>
<organism evidence="1 2">
    <name type="scientific">Pseudomonas aeruginosa</name>
    <dbReference type="NCBI Taxonomy" id="287"/>
    <lineage>
        <taxon>Bacteria</taxon>
        <taxon>Pseudomonadati</taxon>
        <taxon>Pseudomonadota</taxon>
        <taxon>Gammaproteobacteria</taxon>
        <taxon>Pseudomonadales</taxon>
        <taxon>Pseudomonadaceae</taxon>
        <taxon>Pseudomonas</taxon>
    </lineage>
</organism>
<dbReference type="AlphaFoldDB" id="A0ABD7JV98"/>